<evidence type="ECO:0000313" key="1">
    <source>
        <dbReference type="EMBL" id="MFH6602422.1"/>
    </source>
</evidence>
<organism evidence="1 2">
    <name type="scientific">Meishania litoralis</name>
    <dbReference type="NCBI Taxonomy" id="3434685"/>
    <lineage>
        <taxon>Bacteria</taxon>
        <taxon>Pseudomonadati</taxon>
        <taxon>Bacteroidota</taxon>
        <taxon>Flavobacteriia</taxon>
        <taxon>Flavobacteriales</taxon>
        <taxon>Flavobacteriaceae</taxon>
        <taxon>Meishania</taxon>
    </lineage>
</organism>
<dbReference type="EMBL" id="JBHFPV010000001">
    <property type="protein sequence ID" value="MFH6602422.1"/>
    <property type="molecule type" value="Genomic_DNA"/>
</dbReference>
<evidence type="ECO:0000313" key="2">
    <source>
        <dbReference type="Proteomes" id="UP001595191"/>
    </source>
</evidence>
<comment type="caution">
    <text evidence="1">The sequence shown here is derived from an EMBL/GenBank/DDBJ whole genome shotgun (WGS) entry which is preliminary data.</text>
</comment>
<name>A0ACC7LG23_9FLAO</name>
<protein>
    <submittedName>
        <fullName evidence="1">Uncharacterized protein</fullName>
    </submittedName>
</protein>
<keyword evidence="2" id="KW-1185">Reference proteome</keyword>
<proteinExistence type="predicted"/>
<dbReference type="Proteomes" id="UP001595191">
    <property type="component" value="Unassembled WGS sequence"/>
</dbReference>
<gene>
    <name evidence="1" type="ORF">ACEZ3G_02960</name>
</gene>
<reference evidence="1" key="1">
    <citation type="submission" date="2024-09" db="EMBL/GenBank/DDBJ databases">
        <authorList>
            <person name="Liu J."/>
        </authorList>
    </citation>
    <scope>NUCLEOTIDE SEQUENCE</scope>
    <source>
        <strain evidence="1">NBU2967</strain>
    </source>
</reference>
<sequence>MKRTIFALLTLSTLIFSCSSDKEDQGPQGQEAIVGTWQATELKIDNETASDEAKFGRDILNHLTAKDCYILSLTFYADLSVILESSANYLEINATSTGLDVPCPTEVDTETSTYTYDGEVITYVDTDSTSKMISATIEGNIMRVDAADLDIPNFNASGELLFVRK</sequence>
<accession>A0ACC7LG23</accession>